<keyword evidence="6" id="KW-1185">Reference proteome</keyword>
<evidence type="ECO:0000313" key="6">
    <source>
        <dbReference type="Proteomes" id="UP000320011"/>
    </source>
</evidence>
<dbReference type="Pfam" id="PF13377">
    <property type="entry name" value="Peripla_BP_3"/>
    <property type="match status" value="1"/>
</dbReference>
<dbReference type="PROSITE" id="PS00356">
    <property type="entry name" value="HTH_LACI_1"/>
    <property type="match status" value="1"/>
</dbReference>
<dbReference type="EMBL" id="VJWX01000341">
    <property type="protein sequence ID" value="TVT34434.1"/>
    <property type="molecule type" value="Genomic_DNA"/>
</dbReference>
<dbReference type="PANTHER" id="PTHR30146">
    <property type="entry name" value="LACI-RELATED TRANSCRIPTIONAL REPRESSOR"/>
    <property type="match status" value="1"/>
</dbReference>
<dbReference type="SUPFAM" id="SSF53822">
    <property type="entry name" value="Periplasmic binding protein-like I"/>
    <property type="match status" value="1"/>
</dbReference>
<evidence type="ECO:0000256" key="3">
    <source>
        <dbReference type="ARBA" id="ARBA00023163"/>
    </source>
</evidence>
<organism evidence="5 6">
    <name type="scientific">Amycolatopsis rhizosphaerae</name>
    <dbReference type="NCBI Taxonomy" id="2053003"/>
    <lineage>
        <taxon>Bacteria</taxon>
        <taxon>Bacillati</taxon>
        <taxon>Actinomycetota</taxon>
        <taxon>Actinomycetes</taxon>
        <taxon>Pseudonocardiales</taxon>
        <taxon>Pseudonocardiaceae</taxon>
        <taxon>Amycolatopsis</taxon>
    </lineage>
</organism>
<keyword evidence="3" id="KW-0804">Transcription</keyword>
<keyword evidence="1" id="KW-0805">Transcription regulation</keyword>
<feature type="domain" description="HTH lacI-type" evidence="4">
    <location>
        <begin position="9"/>
        <end position="63"/>
    </location>
</feature>
<dbReference type="Pfam" id="PF00356">
    <property type="entry name" value="LacI"/>
    <property type="match status" value="1"/>
</dbReference>
<accession>A0A558BD42</accession>
<name>A0A558BD42_9PSEU</name>
<dbReference type="PANTHER" id="PTHR30146:SF109">
    <property type="entry name" value="HTH-TYPE TRANSCRIPTIONAL REGULATOR GALS"/>
    <property type="match status" value="1"/>
</dbReference>
<dbReference type="Gene3D" id="1.10.260.40">
    <property type="entry name" value="lambda repressor-like DNA-binding domains"/>
    <property type="match status" value="1"/>
</dbReference>
<dbReference type="PROSITE" id="PS50932">
    <property type="entry name" value="HTH_LACI_2"/>
    <property type="match status" value="1"/>
</dbReference>
<dbReference type="RefSeq" id="WP_144591450.1">
    <property type="nucleotide sequence ID" value="NZ_VJWX01000341.1"/>
</dbReference>
<protein>
    <submittedName>
        <fullName evidence="5">LacI family transcriptional regulator</fullName>
    </submittedName>
</protein>
<dbReference type="OrthoDB" id="4268837at2"/>
<dbReference type="InterPro" id="IPR046335">
    <property type="entry name" value="LacI/GalR-like_sensor"/>
</dbReference>
<evidence type="ECO:0000256" key="1">
    <source>
        <dbReference type="ARBA" id="ARBA00023015"/>
    </source>
</evidence>
<dbReference type="CDD" id="cd01392">
    <property type="entry name" value="HTH_LacI"/>
    <property type="match status" value="1"/>
</dbReference>
<dbReference type="CDD" id="cd06267">
    <property type="entry name" value="PBP1_LacI_sugar_binding-like"/>
    <property type="match status" value="1"/>
</dbReference>
<sequence>MTRSPDERPTLEDVAAFAGVSRSTASRALNGDANVSTRAKDAVLTAARDLGYSPNQAARSLVTRRTGAVAVVLSEPEELVLGDPYRIAVMRAAYRELAAAGSQMILMFNDGREDHARTLNFLEGGHVDGALVFAPHRSDPLPRALRLLRLPIVFGGPAGNLSRGVYVVDFDNSDGARQAVEHLLRSGRRRIATVAGPQDQTAAVHRLAGWRETLSAAGLDPAGLSEEADFTLDGGRAAMARLLERVPDLDGVFVASDLMAAGALRALSAAGRRVPGDVAVIGFDDHPALAATMDPPLTTLHQDPASQVQHMVATLQALLAGEAVRPQRQVLPVSMTVRESA</sequence>
<dbReference type="SMART" id="SM00354">
    <property type="entry name" value="HTH_LACI"/>
    <property type="match status" value="1"/>
</dbReference>
<evidence type="ECO:0000313" key="5">
    <source>
        <dbReference type="EMBL" id="TVT34434.1"/>
    </source>
</evidence>
<reference evidence="5 6" key="2">
    <citation type="submission" date="2019-08" db="EMBL/GenBank/DDBJ databases">
        <title>Amycolatopsis acidicola sp. nov., isolated from peat swamp forest soil.</title>
        <authorList>
            <person name="Srisuk N."/>
        </authorList>
    </citation>
    <scope>NUCLEOTIDE SEQUENCE [LARGE SCALE GENOMIC DNA]</scope>
    <source>
        <strain evidence="5 6">TBRC 6029</strain>
    </source>
</reference>
<proteinExistence type="predicted"/>
<evidence type="ECO:0000256" key="2">
    <source>
        <dbReference type="ARBA" id="ARBA00023125"/>
    </source>
</evidence>
<dbReference type="SUPFAM" id="SSF47413">
    <property type="entry name" value="lambda repressor-like DNA-binding domains"/>
    <property type="match status" value="1"/>
</dbReference>
<comment type="caution">
    <text evidence="5">The sequence shown here is derived from an EMBL/GenBank/DDBJ whole genome shotgun (WGS) entry which is preliminary data.</text>
</comment>
<gene>
    <name evidence="5" type="ORF">FNH05_26600</name>
</gene>
<keyword evidence="2" id="KW-0238">DNA-binding</keyword>
<dbReference type="InterPro" id="IPR010982">
    <property type="entry name" value="Lambda_DNA-bd_dom_sf"/>
</dbReference>
<dbReference type="GO" id="GO:0003700">
    <property type="term" value="F:DNA-binding transcription factor activity"/>
    <property type="evidence" value="ECO:0007669"/>
    <property type="project" value="TreeGrafter"/>
</dbReference>
<dbReference type="GO" id="GO:0000976">
    <property type="term" value="F:transcription cis-regulatory region binding"/>
    <property type="evidence" value="ECO:0007669"/>
    <property type="project" value="TreeGrafter"/>
</dbReference>
<dbReference type="InterPro" id="IPR000843">
    <property type="entry name" value="HTH_LacI"/>
</dbReference>
<dbReference type="AlphaFoldDB" id="A0A558BD42"/>
<dbReference type="InterPro" id="IPR028082">
    <property type="entry name" value="Peripla_BP_I"/>
</dbReference>
<dbReference type="Proteomes" id="UP000320011">
    <property type="component" value="Unassembled WGS sequence"/>
</dbReference>
<dbReference type="Gene3D" id="3.40.50.2300">
    <property type="match status" value="2"/>
</dbReference>
<evidence type="ECO:0000259" key="4">
    <source>
        <dbReference type="PROSITE" id="PS50932"/>
    </source>
</evidence>
<reference evidence="5 6" key="1">
    <citation type="submission" date="2019-07" db="EMBL/GenBank/DDBJ databases">
        <authorList>
            <person name="Duangmal K."/>
            <person name="Teo W.F.A."/>
        </authorList>
    </citation>
    <scope>NUCLEOTIDE SEQUENCE [LARGE SCALE GENOMIC DNA]</scope>
    <source>
        <strain evidence="5 6">TBRC 6029</strain>
    </source>
</reference>